<sequence>MRICALGLVLSVLVSACVASSADCEARINQAALDYVSRVAKVENEIPLEKALAAISIPDLSTVPQKLTGMDAAMEMTVKVSIRAEIHARLNSEKNIELSISACKTIVGGITPGSKKGSLQSVLKELRAHIHAALAEKACLQISTIVLRQNSKIARATDKLPLLAEGQIQYVPLSAPVFARKWINLPLQTTFFFGEQEIPIPPSQAPFALPEQAADSSSHVTIGLSQEFYNNFFLALQTAGAFNLTIQQQVSTQYPKPLALVLAVVFPKPPAVVLNEGEAVVVLFPTIQIGVQNPGFQVLLSLDVEMTASLQVAADNVKMMLSLEEEGNFTLSVASSKVGAVEGDQLKELFGDVIQKEILARMNELLRDGISLPHLSLIFNYVDTSVAIHKGYVLIPVNLEYIEGEGQQATEI</sequence>
<proteinExistence type="predicted"/>
<dbReference type="Proteomes" id="UP000050525">
    <property type="component" value="Unassembled WGS sequence"/>
</dbReference>
<dbReference type="PROSITE" id="PS51257">
    <property type="entry name" value="PROKAR_LIPOPROTEIN"/>
    <property type="match status" value="1"/>
</dbReference>
<dbReference type="SMART" id="SM00329">
    <property type="entry name" value="BPI2"/>
    <property type="match status" value="1"/>
</dbReference>
<dbReference type="InterPro" id="IPR001124">
    <property type="entry name" value="Lipid-bd_serum_glycop_C"/>
</dbReference>
<evidence type="ECO:0000313" key="4">
    <source>
        <dbReference type="Proteomes" id="UP000050525"/>
    </source>
</evidence>
<comment type="caution">
    <text evidence="3">The sequence shown here is derived from an EMBL/GenBank/DDBJ whole genome shotgun (WGS) entry which is preliminary data.</text>
</comment>
<feature type="chain" id="PRO_5007585157" evidence="1">
    <location>
        <begin position="20"/>
        <end position="412"/>
    </location>
</feature>
<accession>A0A151MI76</accession>
<keyword evidence="1" id="KW-0732">Signal</keyword>
<dbReference type="InterPro" id="IPR017943">
    <property type="entry name" value="Bactericidal_perm-incr_a/b_dom"/>
</dbReference>
<dbReference type="PANTHER" id="PTHR46019:SF4">
    <property type="entry name" value="BPI FOLD-CONTAINING FAMILY B MEMBER 4"/>
    <property type="match status" value="1"/>
</dbReference>
<keyword evidence="4" id="KW-1185">Reference proteome</keyword>
<feature type="domain" description="Lipid-binding serum glycoprotein C-terminal" evidence="2">
    <location>
        <begin position="214"/>
        <end position="397"/>
    </location>
</feature>
<organism evidence="3 4">
    <name type="scientific">Alligator mississippiensis</name>
    <name type="common">American alligator</name>
    <dbReference type="NCBI Taxonomy" id="8496"/>
    <lineage>
        <taxon>Eukaryota</taxon>
        <taxon>Metazoa</taxon>
        <taxon>Chordata</taxon>
        <taxon>Craniata</taxon>
        <taxon>Vertebrata</taxon>
        <taxon>Euteleostomi</taxon>
        <taxon>Archelosauria</taxon>
        <taxon>Archosauria</taxon>
        <taxon>Crocodylia</taxon>
        <taxon>Alligatoridae</taxon>
        <taxon>Alligatorinae</taxon>
        <taxon>Alligator</taxon>
    </lineage>
</organism>
<dbReference type="SUPFAM" id="SSF55394">
    <property type="entry name" value="Bactericidal permeability-increasing protein, BPI"/>
    <property type="match status" value="2"/>
</dbReference>
<protein>
    <submittedName>
        <fullName evidence="3">Protein TENP</fullName>
    </submittedName>
</protein>
<dbReference type="AlphaFoldDB" id="A0A151MI76"/>
<dbReference type="GO" id="GO:0008289">
    <property type="term" value="F:lipid binding"/>
    <property type="evidence" value="ECO:0007669"/>
    <property type="project" value="InterPro"/>
</dbReference>
<gene>
    <name evidence="3" type="primary">BPIFB2L</name>
    <name evidence="3" type="ORF">Y1Q_0020298</name>
</gene>
<evidence type="ECO:0000313" key="3">
    <source>
        <dbReference type="EMBL" id="KYO24189.1"/>
    </source>
</evidence>
<dbReference type="PANTHER" id="PTHR46019">
    <property type="entry name" value="BPI FOLD-CONTAINING FAMILY B MEMBER 4-RELATED"/>
    <property type="match status" value="1"/>
</dbReference>
<feature type="signal peptide" evidence="1">
    <location>
        <begin position="1"/>
        <end position="19"/>
    </location>
</feature>
<dbReference type="Gene3D" id="3.15.20.10">
    <property type="entry name" value="Bactericidal permeability-increasing protein, domain 2"/>
    <property type="match status" value="1"/>
</dbReference>
<name>A0A151MI76_ALLMI</name>
<dbReference type="InterPro" id="IPR051660">
    <property type="entry name" value="BPI_fold-BPI/LBP"/>
</dbReference>
<evidence type="ECO:0000259" key="2">
    <source>
        <dbReference type="SMART" id="SM00329"/>
    </source>
</evidence>
<reference evidence="3 4" key="1">
    <citation type="journal article" date="2012" name="Genome Biol.">
        <title>Sequencing three crocodilian genomes to illuminate the evolution of archosaurs and amniotes.</title>
        <authorList>
            <person name="St John J.A."/>
            <person name="Braun E.L."/>
            <person name="Isberg S.R."/>
            <person name="Miles L.G."/>
            <person name="Chong A.Y."/>
            <person name="Gongora J."/>
            <person name="Dalzell P."/>
            <person name="Moran C."/>
            <person name="Bed'hom B."/>
            <person name="Abzhanov A."/>
            <person name="Burgess S.C."/>
            <person name="Cooksey A.M."/>
            <person name="Castoe T.A."/>
            <person name="Crawford N.G."/>
            <person name="Densmore L.D."/>
            <person name="Drew J.C."/>
            <person name="Edwards S.V."/>
            <person name="Faircloth B.C."/>
            <person name="Fujita M.K."/>
            <person name="Greenwold M.J."/>
            <person name="Hoffmann F.G."/>
            <person name="Howard J.M."/>
            <person name="Iguchi T."/>
            <person name="Janes D.E."/>
            <person name="Khan S.Y."/>
            <person name="Kohno S."/>
            <person name="de Koning A.J."/>
            <person name="Lance S.L."/>
            <person name="McCarthy F.M."/>
            <person name="McCormack J.E."/>
            <person name="Merchant M.E."/>
            <person name="Peterson D.G."/>
            <person name="Pollock D.D."/>
            <person name="Pourmand N."/>
            <person name="Raney B.J."/>
            <person name="Roessler K.A."/>
            <person name="Sanford J.R."/>
            <person name="Sawyer R.H."/>
            <person name="Schmidt C.J."/>
            <person name="Triplett E.W."/>
            <person name="Tuberville T.D."/>
            <person name="Venegas-Anaya M."/>
            <person name="Howard J.T."/>
            <person name="Jarvis E.D."/>
            <person name="Guillette L.J.Jr."/>
            <person name="Glenn T.C."/>
            <person name="Green R.E."/>
            <person name="Ray D.A."/>
        </authorList>
    </citation>
    <scope>NUCLEOTIDE SEQUENCE [LARGE SCALE GENOMIC DNA]</scope>
    <source>
        <strain evidence="3">KSC_2009_1</strain>
    </source>
</reference>
<dbReference type="Pfam" id="PF02886">
    <property type="entry name" value="LBP_BPI_CETP_C"/>
    <property type="match status" value="1"/>
</dbReference>
<dbReference type="EMBL" id="AKHW03006102">
    <property type="protein sequence ID" value="KYO24189.1"/>
    <property type="molecule type" value="Genomic_DNA"/>
</dbReference>
<evidence type="ECO:0000256" key="1">
    <source>
        <dbReference type="SAM" id="SignalP"/>
    </source>
</evidence>